<organism evidence="2 3">
    <name type="scientific">Halalkaliarchaeum desulfuricum</name>
    <dbReference type="NCBI Taxonomy" id="2055893"/>
    <lineage>
        <taxon>Archaea</taxon>
        <taxon>Methanobacteriati</taxon>
        <taxon>Methanobacteriota</taxon>
        <taxon>Stenosarchaea group</taxon>
        <taxon>Halobacteria</taxon>
        <taxon>Halobacteriales</taxon>
        <taxon>Haloferacaceae</taxon>
        <taxon>Halalkaliarchaeum</taxon>
    </lineage>
</organism>
<keyword evidence="3" id="KW-1185">Reference proteome</keyword>
<dbReference type="KEGG" id="hdf:AArcSl_0186"/>
<accession>A0A343TFG9</accession>
<gene>
    <name evidence="2" type="ORF">AArcSl_0186</name>
</gene>
<sequence length="137" mass="14992">MELNARGDPLQTYPLDTKLSQLNADATNTARNGLRGVPAPHDRRLSREDSRIRGRCPLLSSDQRAMARRGRSGIRRRTLLAVVGWAQPGVRLGARSVSRHRSFHAGRSTGCSSAIGRRSTGVDPDSESSQPRRGHVT</sequence>
<reference evidence="3" key="1">
    <citation type="submission" date="2017-11" db="EMBL/GenBank/DDBJ databases">
        <title>Phenotypic and genomic properties of facultatively anaerobic sulfur-reducing natronoarchaea from hypersaline soda lakes.</title>
        <authorList>
            <person name="Sorokin D.Y."/>
            <person name="Kublanov I.V."/>
            <person name="Roman P."/>
            <person name="Sinninghe Damste J.S."/>
            <person name="Golyshin P.N."/>
            <person name="Rojo D."/>
            <person name="Ciordia S."/>
            <person name="Mena M.D.C."/>
            <person name="Ferrer M."/>
            <person name="Messina E."/>
            <person name="Smedile F."/>
            <person name="La Spada G."/>
            <person name="La Cono V."/>
            <person name="Yakimov M.M."/>
        </authorList>
    </citation>
    <scope>NUCLEOTIDE SEQUENCE [LARGE SCALE GENOMIC DNA]</scope>
    <source>
        <strain evidence="3">AArc-Sl</strain>
    </source>
</reference>
<feature type="compositionally biased region" description="Basic and acidic residues" evidence="1">
    <location>
        <begin position="40"/>
        <end position="49"/>
    </location>
</feature>
<feature type="region of interest" description="Disordered" evidence="1">
    <location>
        <begin position="30"/>
        <end position="49"/>
    </location>
</feature>
<evidence type="ECO:0000313" key="3">
    <source>
        <dbReference type="Proteomes" id="UP000263012"/>
    </source>
</evidence>
<dbReference type="EMBL" id="CP025066">
    <property type="protein sequence ID" value="AUX07841.1"/>
    <property type="molecule type" value="Genomic_DNA"/>
</dbReference>
<evidence type="ECO:0000313" key="2">
    <source>
        <dbReference type="EMBL" id="AUX07841.1"/>
    </source>
</evidence>
<proteinExistence type="predicted"/>
<evidence type="ECO:0000256" key="1">
    <source>
        <dbReference type="SAM" id="MobiDB-lite"/>
    </source>
</evidence>
<name>A0A343TFG9_9EURY</name>
<feature type="region of interest" description="Disordered" evidence="1">
    <location>
        <begin position="95"/>
        <end position="137"/>
    </location>
</feature>
<dbReference type="Proteomes" id="UP000263012">
    <property type="component" value="Chromosome"/>
</dbReference>
<dbReference type="AlphaFoldDB" id="A0A343TFG9"/>
<protein>
    <submittedName>
        <fullName evidence="2">Uncharacterized protein</fullName>
    </submittedName>
</protein>